<feature type="binding site" evidence="4">
    <location>
        <position position="223"/>
    </location>
    <ligand>
        <name>Mg(2+)</name>
        <dbReference type="ChEBI" id="CHEBI:18420"/>
    </ligand>
</feature>
<dbReference type="NCBIfam" id="TIGR00055">
    <property type="entry name" value="uppS"/>
    <property type="match status" value="1"/>
</dbReference>
<dbReference type="Proteomes" id="UP000825933">
    <property type="component" value="Unassembled WGS sequence"/>
</dbReference>
<feature type="binding site" evidence="4">
    <location>
        <position position="33"/>
    </location>
    <ligand>
        <name>Mg(2+)</name>
        <dbReference type="ChEBI" id="CHEBI:18420"/>
    </ligand>
</feature>
<evidence type="ECO:0000256" key="4">
    <source>
        <dbReference type="HAMAP-Rule" id="MF_01139"/>
    </source>
</evidence>
<evidence type="ECO:0000256" key="2">
    <source>
        <dbReference type="ARBA" id="ARBA00022723"/>
    </source>
</evidence>
<comment type="caution">
    <text evidence="5">The sequence shown here is derived from an EMBL/GenBank/DDBJ whole genome shotgun (WGS) entry which is preliminary data.</text>
</comment>
<protein>
    <recommendedName>
        <fullName evidence="4">Tritrans,polycis-undecaprenyl-diphosphate synthase (geranylgeranyl-diphosphate specific)</fullName>
        <ecNumber evidence="4">2.5.1.89</ecNumber>
    </recommendedName>
    <alternativeName>
        <fullName evidence="4">Undecaprenyl diphosphate synthase</fullName>
        <shortName evidence="4">UDS</shortName>
    </alternativeName>
    <alternativeName>
        <fullName evidence="4">Undecaprenyl pyrophosphate synthase</fullName>
        <shortName evidence="4">UPP synthase</shortName>
    </alternativeName>
</protein>
<evidence type="ECO:0000313" key="5">
    <source>
        <dbReference type="EMBL" id="MBZ2165650.1"/>
    </source>
</evidence>
<evidence type="ECO:0000256" key="1">
    <source>
        <dbReference type="ARBA" id="ARBA00022679"/>
    </source>
</evidence>
<name>A0A8T5UWV8_9EURY</name>
<comment type="cofactor">
    <cofactor evidence="4">
        <name>Mg(2+)</name>
        <dbReference type="ChEBI" id="CHEBI:18420"/>
    </cofactor>
    <text evidence="4">Binds 2 magnesium ions per subunit.</text>
</comment>
<dbReference type="GO" id="GO:0045547">
    <property type="term" value="F:ditrans,polycis-polyprenyl diphosphate synthase [(2E,6E)-farnesyl diphosphate specific] activity"/>
    <property type="evidence" value="ECO:0007669"/>
    <property type="project" value="TreeGrafter"/>
</dbReference>
<dbReference type="FunFam" id="3.40.1180.10:FF:000003">
    <property type="entry name" value="Isoprenyl transferase 2"/>
    <property type="match status" value="1"/>
</dbReference>
<proteinExistence type="inferred from homology"/>
<keyword evidence="2 4" id="KW-0479">Metal-binding</keyword>
<feature type="active site" description="Proton acceptor" evidence="4">
    <location>
        <position position="82"/>
    </location>
</feature>
<evidence type="ECO:0000256" key="3">
    <source>
        <dbReference type="ARBA" id="ARBA00022842"/>
    </source>
</evidence>
<dbReference type="RefSeq" id="WP_223791251.1">
    <property type="nucleotide sequence ID" value="NZ_JAIOUQ010000007.1"/>
</dbReference>
<dbReference type="Gene3D" id="3.40.1180.10">
    <property type="entry name" value="Decaprenyl diphosphate synthase-like"/>
    <property type="match status" value="1"/>
</dbReference>
<dbReference type="Pfam" id="PF01255">
    <property type="entry name" value="Prenyltransf"/>
    <property type="match status" value="1"/>
</dbReference>
<comment type="catalytic activity">
    <reaction evidence="4">
        <text>geranylgeranyl diphosphate + 7 isopentenyl diphosphate = tri-trans,hepta-cis-undecaprenyl diphosphate + 7 diphosphate</text>
        <dbReference type="Rhea" id="RHEA:27622"/>
        <dbReference type="ChEBI" id="CHEBI:33019"/>
        <dbReference type="ChEBI" id="CHEBI:57533"/>
        <dbReference type="ChEBI" id="CHEBI:60388"/>
        <dbReference type="ChEBI" id="CHEBI:128769"/>
        <dbReference type="EC" id="2.5.1.89"/>
    </reaction>
</comment>
<feature type="binding site" evidence="4">
    <location>
        <position position="204"/>
    </location>
    <ligand>
        <name>substrate</name>
    </ligand>
</feature>
<feature type="active site" evidence="4">
    <location>
        <position position="33"/>
    </location>
</feature>
<feature type="binding site" evidence="4">
    <location>
        <begin position="34"/>
        <end position="37"/>
    </location>
    <ligand>
        <name>substrate</name>
    </ligand>
</feature>
<dbReference type="HAMAP" id="MF_01139">
    <property type="entry name" value="ISPT"/>
    <property type="match status" value="1"/>
</dbReference>
<dbReference type="CDD" id="cd00475">
    <property type="entry name" value="Cis_IPPS"/>
    <property type="match status" value="1"/>
</dbReference>
<accession>A0A8T5UWV8</accession>
<gene>
    <name evidence="4 5" type="primary">uppS</name>
    <name evidence="5" type="ORF">K8N75_06310</name>
</gene>
<feature type="binding site" evidence="4">
    <location>
        <position position="51"/>
    </location>
    <ligand>
        <name>substrate</name>
    </ligand>
</feature>
<sequence>MSVLKPVYKAYEWYISRNLTRENLPKHVAIIMDGNRRFSKIQGNIDTIEGHKRGIGTLEKFLDWCVDLEIEIVTVYAFSIENFNRPENEVRGLMNLFKENFEGIAQNEKIHKNKVRIKAVGKRELLPEDVRKAIEIAEESTASYDKRLVNIAIGYDGRLEIVDAIKQIVKEVEDGKVSIEDIDERIVNENLYTAGLEDPNLIIRTSGEERLSGFLLWQSSYSELYFCDSLWPELRKVDFLRALRSYQQRERRFGI</sequence>
<dbReference type="InterPro" id="IPR036424">
    <property type="entry name" value="UPP_synth-like_sf"/>
</dbReference>
<keyword evidence="1 4" id="KW-0808">Transferase</keyword>
<comment type="function">
    <text evidence="4">Catalyzes the sequential condensation of isopentenyl diphosphate (IPP) with geranylgeranyl diphosphate (GGPP) to yield (2Z,6Z,10Z,14Z,18Z,22Z,26Z,30E,34E,38E)-undecaprenyl diphosphate (tritrans,heptacis-UPP). It is probably the precursor of glycosyl carrier lipids.</text>
</comment>
<reference evidence="6" key="1">
    <citation type="journal article" date="2022" name="Microbiol. Resour. Announc.">
        <title>Draft Genome Sequence of a Methanogenic Archaeon from West Spitsbergen Permafrost.</title>
        <authorList>
            <person name="Trubitsyn V."/>
            <person name="Rivkina E."/>
            <person name="Shcherbakova V."/>
        </authorList>
    </citation>
    <scope>NUCLEOTIDE SEQUENCE [LARGE SCALE GENOMIC DNA]</scope>
    <source>
        <strain evidence="6">VT</strain>
    </source>
</reference>
<organism evidence="5 6">
    <name type="scientific">Methanobacterium spitsbergense</name>
    <dbReference type="NCBI Taxonomy" id="2874285"/>
    <lineage>
        <taxon>Archaea</taxon>
        <taxon>Methanobacteriati</taxon>
        <taxon>Methanobacteriota</taxon>
        <taxon>Methanomada group</taxon>
        <taxon>Methanobacteria</taxon>
        <taxon>Methanobacteriales</taxon>
        <taxon>Methanobacteriaceae</taxon>
        <taxon>Methanobacterium</taxon>
    </lineage>
</organism>
<feature type="binding site" evidence="4">
    <location>
        <position position="38"/>
    </location>
    <ligand>
        <name>substrate</name>
    </ligand>
</feature>
<dbReference type="PANTHER" id="PTHR10291">
    <property type="entry name" value="DEHYDRODOLICHYL DIPHOSPHATE SYNTHASE FAMILY MEMBER"/>
    <property type="match status" value="1"/>
</dbReference>
<dbReference type="GO" id="GO:0016094">
    <property type="term" value="P:polyprenol biosynthetic process"/>
    <property type="evidence" value="ECO:0007669"/>
    <property type="project" value="TreeGrafter"/>
</dbReference>
<comment type="similarity">
    <text evidence="4">Belongs to the UPP synthase family.</text>
</comment>
<feature type="binding site" evidence="4">
    <location>
        <begin position="210"/>
        <end position="212"/>
    </location>
    <ligand>
        <name>substrate</name>
    </ligand>
</feature>
<dbReference type="AlphaFoldDB" id="A0A8T5UWV8"/>
<comment type="subunit">
    <text evidence="4">Homodimer.</text>
</comment>
<evidence type="ECO:0000313" key="6">
    <source>
        <dbReference type="Proteomes" id="UP000825933"/>
    </source>
</evidence>
<feature type="binding site" evidence="4">
    <location>
        <position position="83"/>
    </location>
    <ligand>
        <name>substrate</name>
    </ligand>
</feature>
<dbReference type="PANTHER" id="PTHR10291:SF43">
    <property type="entry name" value="DEHYDRODOLICHYL DIPHOSPHATE SYNTHASE COMPLEX SUBUNIT DHDDS"/>
    <property type="match status" value="1"/>
</dbReference>
<dbReference type="InterPro" id="IPR001441">
    <property type="entry name" value="UPP_synth-like"/>
</dbReference>
<dbReference type="EC" id="2.5.1.89" evidence="4"/>
<keyword evidence="3 4" id="KW-0460">Magnesium</keyword>
<feature type="binding site" evidence="4">
    <location>
        <begin position="79"/>
        <end position="81"/>
    </location>
    <ligand>
        <name>substrate</name>
    </ligand>
</feature>
<comment type="caution">
    <text evidence="4">Lacks conserved residue(s) required for the propagation of feature annotation.</text>
</comment>
<dbReference type="GO" id="GO:0000287">
    <property type="term" value="F:magnesium ion binding"/>
    <property type="evidence" value="ECO:0007669"/>
    <property type="project" value="UniProtKB-UniRule"/>
</dbReference>
<feature type="binding site" evidence="4">
    <location>
        <position position="85"/>
    </location>
    <ligand>
        <name>substrate</name>
    </ligand>
</feature>
<keyword evidence="6" id="KW-1185">Reference proteome</keyword>
<dbReference type="SUPFAM" id="SSF64005">
    <property type="entry name" value="Undecaprenyl diphosphate synthase"/>
    <property type="match status" value="1"/>
</dbReference>
<dbReference type="EMBL" id="JAIOUQ010000007">
    <property type="protein sequence ID" value="MBZ2165650.1"/>
    <property type="molecule type" value="Genomic_DNA"/>
</dbReference>